<accession>A0ABN7T684</accession>
<comment type="subcellular location">
    <subcellularLocation>
        <location evidence="1 8 9">Nucleus</location>
    </subcellularLocation>
</comment>
<dbReference type="Proteomes" id="UP001158576">
    <property type="component" value="Chromosome 2"/>
</dbReference>
<dbReference type="Gene3D" id="1.10.260.40">
    <property type="entry name" value="lambda repressor-like DNA-binding domains"/>
    <property type="match status" value="1"/>
</dbReference>
<evidence type="ECO:0000259" key="12">
    <source>
        <dbReference type="PROSITE" id="PS50071"/>
    </source>
</evidence>
<evidence type="ECO:0000256" key="9">
    <source>
        <dbReference type="RuleBase" id="RU000682"/>
    </source>
</evidence>
<keyword evidence="5 8" id="KW-0371">Homeobox</keyword>
<feature type="domain" description="Homeobox" evidence="12">
    <location>
        <begin position="283"/>
        <end position="343"/>
    </location>
</feature>
<evidence type="ECO:0000256" key="11">
    <source>
        <dbReference type="SAM" id="MobiDB-lite"/>
    </source>
</evidence>
<keyword evidence="3 10" id="KW-0805">Transcription regulation</keyword>
<feature type="domain" description="CUT" evidence="13">
    <location>
        <begin position="179"/>
        <end position="265"/>
    </location>
</feature>
<evidence type="ECO:0000313" key="14">
    <source>
        <dbReference type="EMBL" id="CAG5109910.1"/>
    </source>
</evidence>
<dbReference type="Pfam" id="PF00046">
    <property type="entry name" value="Homeodomain"/>
    <property type="match status" value="1"/>
</dbReference>
<keyword evidence="6 10" id="KW-0804">Transcription</keyword>
<comment type="similarity">
    <text evidence="2 10">Belongs to the CUT homeobox family.</text>
</comment>
<gene>
    <name evidence="14" type="ORF">OKIOD_LOCUS13144</name>
</gene>
<dbReference type="Pfam" id="PF02376">
    <property type="entry name" value="CUT"/>
    <property type="match status" value="1"/>
</dbReference>
<feature type="compositionally biased region" description="Polar residues" evidence="11">
    <location>
        <begin position="167"/>
        <end position="185"/>
    </location>
</feature>
<keyword evidence="15" id="KW-1185">Reference proteome</keyword>
<proteinExistence type="inferred from homology"/>
<evidence type="ECO:0000256" key="6">
    <source>
        <dbReference type="ARBA" id="ARBA00023163"/>
    </source>
</evidence>
<dbReference type="SMART" id="SM01109">
    <property type="entry name" value="CUT"/>
    <property type="match status" value="1"/>
</dbReference>
<dbReference type="PROSITE" id="PS51042">
    <property type="entry name" value="CUT"/>
    <property type="match status" value="1"/>
</dbReference>
<dbReference type="InterPro" id="IPR003350">
    <property type="entry name" value="CUT_dom"/>
</dbReference>
<evidence type="ECO:0000313" key="15">
    <source>
        <dbReference type="Proteomes" id="UP001158576"/>
    </source>
</evidence>
<dbReference type="PROSITE" id="PS50071">
    <property type="entry name" value="HOMEOBOX_2"/>
    <property type="match status" value="1"/>
</dbReference>
<dbReference type="InterPro" id="IPR051649">
    <property type="entry name" value="CUT_Homeobox"/>
</dbReference>
<keyword evidence="7 8" id="KW-0539">Nucleus</keyword>
<protein>
    <recommendedName>
        <fullName evidence="10">One cut domain family member</fullName>
    </recommendedName>
</protein>
<evidence type="ECO:0000256" key="1">
    <source>
        <dbReference type="ARBA" id="ARBA00004123"/>
    </source>
</evidence>
<dbReference type="CDD" id="cd00086">
    <property type="entry name" value="homeodomain"/>
    <property type="match status" value="1"/>
</dbReference>
<feature type="region of interest" description="Disordered" evidence="11">
    <location>
        <begin position="160"/>
        <end position="188"/>
    </location>
</feature>
<dbReference type="EMBL" id="OU015567">
    <property type="protein sequence ID" value="CAG5109910.1"/>
    <property type="molecule type" value="Genomic_DNA"/>
</dbReference>
<name>A0ABN7T684_OIKDI</name>
<evidence type="ECO:0000256" key="5">
    <source>
        <dbReference type="ARBA" id="ARBA00023155"/>
    </source>
</evidence>
<evidence type="ECO:0000256" key="10">
    <source>
        <dbReference type="RuleBase" id="RU361129"/>
    </source>
</evidence>
<evidence type="ECO:0000259" key="13">
    <source>
        <dbReference type="PROSITE" id="PS51042"/>
    </source>
</evidence>
<sequence length="344" mass="39272">MIELSYIPTQPPQLEPSTIKTENFSSYLPDFQEIKEEAFQSYDSHYVTAFPVQNTYASFTPDYGQIYTPETTIQSGQEQNRTSPPLTLAASLPPPENANSNNVDQTKIFLQTPQTQTYIATSIPEGAYTVFEEIPTDFSNSSNSNSSYAYPISLSINPPTTDMLPQPTFQTSTPDHQHSTQSSNGLPMDTKKVAEDILSELKRYSIPQSVFANKILGRSQGTLSDLLRNPKPWDKLKAGRETFRRMEQWLQQPEMKRVTELQQATRLAGSMKQQQKDLNLPRQKAKKIRRIFTDSQRRVLHNVFKTNNRPTKEHQMALAEELNLELSTVSNFFMNARRRRLSPV</sequence>
<dbReference type="PANTHER" id="PTHR14057:SF47">
    <property type="entry name" value="HOMEOBOX PROTEIN ONECUT"/>
    <property type="match status" value="1"/>
</dbReference>
<dbReference type="SUPFAM" id="SSF47413">
    <property type="entry name" value="lambda repressor-like DNA-binding domains"/>
    <property type="match status" value="1"/>
</dbReference>
<evidence type="ECO:0000256" key="3">
    <source>
        <dbReference type="ARBA" id="ARBA00023015"/>
    </source>
</evidence>
<dbReference type="SMART" id="SM00389">
    <property type="entry name" value="HOX"/>
    <property type="match status" value="1"/>
</dbReference>
<organism evidence="14 15">
    <name type="scientific">Oikopleura dioica</name>
    <name type="common">Tunicate</name>
    <dbReference type="NCBI Taxonomy" id="34765"/>
    <lineage>
        <taxon>Eukaryota</taxon>
        <taxon>Metazoa</taxon>
        <taxon>Chordata</taxon>
        <taxon>Tunicata</taxon>
        <taxon>Appendicularia</taxon>
        <taxon>Copelata</taxon>
        <taxon>Oikopleuridae</taxon>
        <taxon>Oikopleura</taxon>
    </lineage>
</organism>
<evidence type="ECO:0000256" key="8">
    <source>
        <dbReference type="PROSITE-ProRule" id="PRU00108"/>
    </source>
</evidence>
<dbReference type="InterPro" id="IPR010982">
    <property type="entry name" value="Lambda_DNA-bd_dom_sf"/>
</dbReference>
<dbReference type="InterPro" id="IPR001356">
    <property type="entry name" value="HD"/>
</dbReference>
<evidence type="ECO:0000256" key="2">
    <source>
        <dbReference type="ARBA" id="ARBA00008190"/>
    </source>
</evidence>
<dbReference type="SUPFAM" id="SSF46689">
    <property type="entry name" value="Homeodomain-like"/>
    <property type="match status" value="1"/>
</dbReference>
<dbReference type="InterPro" id="IPR009057">
    <property type="entry name" value="Homeodomain-like_sf"/>
</dbReference>
<keyword evidence="4 8" id="KW-0238">DNA-binding</keyword>
<feature type="DNA-binding region" description="Homeobox" evidence="8">
    <location>
        <begin position="285"/>
        <end position="344"/>
    </location>
</feature>
<evidence type="ECO:0000256" key="4">
    <source>
        <dbReference type="ARBA" id="ARBA00023125"/>
    </source>
</evidence>
<dbReference type="Gene3D" id="1.10.10.60">
    <property type="entry name" value="Homeodomain-like"/>
    <property type="match status" value="1"/>
</dbReference>
<reference evidence="14 15" key="1">
    <citation type="submission" date="2021-04" db="EMBL/GenBank/DDBJ databases">
        <authorList>
            <person name="Bliznina A."/>
        </authorList>
    </citation>
    <scope>NUCLEOTIDE SEQUENCE [LARGE SCALE GENOMIC DNA]</scope>
</reference>
<dbReference type="PANTHER" id="PTHR14057">
    <property type="entry name" value="TRANSCRIPTION FACTOR ONECUT"/>
    <property type="match status" value="1"/>
</dbReference>
<evidence type="ECO:0000256" key="7">
    <source>
        <dbReference type="ARBA" id="ARBA00023242"/>
    </source>
</evidence>